<comment type="caution">
    <text evidence="1">The sequence shown here is derived from an EMBL/GenBank/DDBJ whole genome shotgun (WGS) entry which is preliminary data.</text>
</comment>
<sequence>MKLNIIDRLILLEILPKQGDFITLSVVKELADKINIKEEEFKIYGITRIPSLDGGTTYKWDDKKAKIEKDFNITDTAQQIISDAFKTLNDQKKLTIGMMGTYKKFA</sequence>
<reference evidence="1" key="1">
    <citation type="journal article" date="2014" name="Front. Microbiol.">
        <title>High frequency of phylogenetically diverse reductive dehalogenase-homologous genes in deep subseafloor sedimentary metagenomes.</title>
        <authorList>
            <person name="Kawai M."/>
            <person name="Futagami T."/>
            <person name="Toyoda A."/>
            <person name="Takaki Y."/>
            <person name="Nishi S."/>
            <person name="Hori S."/>
            <person name="Arai W."/>
            <person name="Tsubouchi T."/>
            <person name="Morono Y."/>
            <person name="Uchiyama I."/>
            <person name="Ito T."/>
            <person name="Fujiyama A."/>
            <person name="Inagaki F."/>
            <person name="Takami H."/>
        </authorList>
    </citation>
    <scope>NUCLEOTIDE SEQUENCE</scope>
    <source>
        <strain evidence="1">Expedition CK06-06</strain>
    </source>
</reference>
<gene>
    <name evidence="1" type="ORF">S03H2_42735</name>
</gene>
<protein>
    <submittedName>
        <fullName evidence="1">Uncharacterized protein</fullName>
    </submittedName>
</protein>
<accession>X1I687</accession>
<organism evidence="1">
    <name type="scientific">marine sediment metagenome</name>
    <dbReference type="NCBI Taxonomy" id="412755"/>
    <lineage>
        <taxon>unclassified sequences</taxon>
        <taxon>metagenomes</taxon>
        <taxon>ecological metagenomes</taxon>
    </lineage>
</organism>
<dbReference type="AlphaFoldDB" id="X1I687"/>
<evidence type="ECO:0000313" key="1">
    <source>
        <dbReference type="EMBL" id="GAH64815.1"/>
    </source>
</evidence>
<dbReference type="EMBL" id="BARU01026617">
    <property type="protein sequence ID" value="GAH64815.1"/>
    <property type="molecule type" value="Genomic_DNA"/>
</dbReference>
<feature type="non-terminal residue" evidence="1">
    <location>
        <position position="106"/>
    </location>
</feature>
<name>X1I687_9ZZZZ</name>
<proteinExistence type="predicted"/>